<dbReference type="Proteomes" id="UP001501563">
    <property type="component" value="Unassembled WGS sequence"/>
</dbReference>
<dbReference type="RefSeq" id="WP_345553042.1">
    <property type="nucleotide sequence ID" value="NZ_BAAAZA010000026.1"/>
</dbReference>
<accession>A0ABP7KXC0</accession>
<keyword evidence="3 5" id="KW-0418">Kinase</keyword>
<dbReference type="InterPro" id="IPR029056">
    <property type="entry name" value="Ribokinase-like"/>
</dbReference>
<dbReference type="Gene3D" id="3.40.1190.20">
    <property type="match status" value="1"/>
</dbReference>
<dbReference type="PROSITE" id="PS00584">
    <property type="entry name" value="PFKB_KINASES_2"/>
    <property type="match status" value="1"/>
</dbReference>
<evidence type="ECO:0000256" key="2">
    <source>
        <dbReference type="ARBA" id="ARBA00022679"/>
    </source>
</evidence>
<dbReference type="InterPro" id="IPR002173">
    <property type="entry name" value="Carboh/pur_kinase_PfkB_CS"/>
</dbReference>
<dbReference type="GO" id="GO:0016301">
    <property type="term" value="F:kinase activity"/>
    <property type="evidence" value="ECO:0007669"/>
    <property type="project" value="UniProtKB-KW"/>
</dbReference>
<protein>
    <submittedName>
        <fullName evidence="5">Sugar kinase</fullName>
    </submittedName>
</protein>
<comment type="caution">
    <text evidence="5">The sequence shown here is derived from an EMBL/GenBank/DDBJ whole genome shotgun (WGS) entry which is preliminary data.</text>
</comment>
<evidence type="ECO:0000259" key="4">
    <source>
        <dbReference type="Pfam" id="PF00294"/>
    </source>
</evidence>
<name>A0ABP7KXC0_9ACTN</name>
<feature type="domain" description="Carbohydrate kinase PfkB" evidence="4">
    <location>
        <begin position="5"/>
        <end position="299"/>
    </location>
</feature>
<dbReference type="SUPFAM" id="SSF53613">
    <property type="entry name" value="Ribokinase-like"/>
    <property type="match status" value="1"/>
</dbReference>
<dbReference type="EMBL" id="BAAAZA010000026">
    <property type="protein sequence ID" value="GAA3890376.1"/>
    <property type="molecule type" value="Genomic_DNA"/>
</dbReference>
<gene>
    <name evidence="5" type="ORF">GCM10022207_67440</name>
</gene>
<dbReference type="CDD" id="cd01166">
    <property type="entry name" value="KdgK"/>
    <property type="match status" value="1"/>
</dbReference>
<keyword evidence="2" id="KW-0808">Transferase</keyword>
<organism evidence="5 6">
    <name type="scientific">Streptomyces lannensis</name>
    <dbReference type="NCBI Taxonomy" id="766498"/>
    <lineage>
        <taxon>Bacteria</taxon>
        <taxon>Bacillati</taxon>
        <taxon>Actinomycetota</taxon>
        <taxon>Actinomycetes</taxon>
        <taxon>Kitasatosporales</taxon>
        <taxon>Streptomycetaceae</taxon>
        <taxon>Streptomyces</taxon>
    </lineage>
</organism>
<dbReference type="PANTHER" id="PTHR43320:SF2">
    <property type="entry name" value="2-DEHYDRO-3-DEOXYGLUCONOKINASE_2-DEHYDRO-3-DEOXYGALACTONOKINASE"/>
    <property type="match status" value="1"/>
</dbReference>
<comment type="similarity">
    <text evidence="1">Belongs to the carbohydrate kinase PfkB family.</text>
</comment>
<sequence length="316" mass="32855">MGGHVLTFGETMGLFRATDVGDLAEVADARIATGGADSNVAIGLSRLGIDAVWVGRVGADPLGRRVVRDIRGQGVDARVIVDPDAPTGVMIKEKRTPHTTRVWFYRSGSAGSRLTVDDIDPHLVESAALIHVTGITASISDSARETVHEVVRLARRSGVRVSFDVNHRRSLWRTGDPAPVYREVAAAADLVFAGEDEAALLTGTRTSDPAELVAALAHLGPSTAVVKRGAAGSIGYHDGAVLERAAIAVPVVDSVGAGDAFVAGFLAGYTRAADMAACLDLATIAGAFACMGPGDWEGAPTLDDLTLLENDDPVSR</sequence>
<evidence type="ECO:0000313" key="6">
    <source>
        <dbReference type="Proteomes" id="UP001501563"/>
    </source>
</evidence>
<evidence type="ECO:0000313" key="5">
    <source>
        <dbReference type="EMBL" id="GAA3890376.1"/>
    </source>
</evidence>
<dbReference type="PANTHER" id="PTHR43320">
    <property type="entry name" value="SUGAR KINASE"/>
    <property type="match status" value="1"/>
</dbReference>
<reference evidence="6" key="1">
    <citation type="journal article" date="2019" name="Int. J. Syst. Evol. Microbiol.">
        <title>The Global Catalogue of Microorganisms (GCM) 10K type strain sequencing project: providing services to taxonomists for standard genome sequencing and annotation.</title>
        <authorList>
            <consortium name="The Broad Institute Genomics Platform"/>
            <consortium name="The Broad Institute Genome Sequencing Center for Infectious Disease"/>
            <person name="Wu L."/>
            <person name="Ma J."/>
        </authorList>
    </citation>
    <scope>NUCLEOTIDE SEQUENCE [LARGE SCALE GENOMIC DNA]</scope>
    <source>
        <strain evidence="6">JCM 16578</strain>
    </source>
</reference>
<dbReference type="InterPro" id="IPR011611">
    <property type="entry name" value="PfkB_dom"/>
</dbReference>
<dbReference type="Pfam" id="PF00294">
    <property type="entry name" value="PfkB"/>
    <property type="match status" value="1"/>
</dbReference>
<proteinExistence type="inferred from homology"/>
<dbReference type="InterPro" id="IPR052700">
    <property type="entry name" value="Carb_kinase_PfkB-like"/>
</dbReference>
<keyword evidence="6" id="KW-1185">Reference proteome</keyword>
<evidence type="ECO:0000256" key="3">
    <source>
        <dbReference type="ARBA" id="ARBA00022777"/>
    </source>
</evidence>
<evidence type="ECO:0000256" key="1">
    <source>
        <dbReference type="ARBA" id="ARBA00010688"/>
    </source>
</evidence>